<comment type="caution">
    <text evidence="6">The sequence shown here is derived from an EMBL/GenBank/DDBJ whole genome shotgun (WGS) entry which is preliminary data.</text>
</comment>
<dbReference type="SUPFAM" id="SSF46785">
    <property type="entry name" value="Winged helix' DNA-binding domain"/>
    <property type="match status" value="1"/>
</dbReference>
<gene>
    <name evidence="6" type="ORF">HDA41_000600</name>
</gene>
<dbReference type="PANTHER" id="PTHR33204">
    <property type="entry name" value="TRANSCRIPTIONAL REGULATOR, MARR FAMILY"/>
    <property type="match status" value="1"/>
</dbReference>
<accession>A0A7W9GZP9</accession>
<dbReference type="PROSITE" id="PS51118">
    <property type="entry name" value="HTH_HXLR"/>
    <property type="match status" value="1"/>
</dbReference>
<protein>
    <submittedName>
        <fullName evidence="6">DNA-binding HxlR family transcriptional regulator</fullName>
    </submittedName>
</protein>
<dbReference type="Gene3D" id="1.10.10.10">
    <property type="entry name" value="Winged helix-like DNA-binding domain superfamily/Winged helix DNA-binding domain"/>
    <property type="match status" value="1"/>
</dbReference>
<keyword evidence="2 6" id="KW-0238">DNA-binding</keyword>
<evidence type="ECO:0000313" key="7">
    <source>
        <dbReference type="Proteomes" id="UP000590647"/>
    </source>
</evidence>
<evidence type="ECO:0000256" key="1">
    <source>
        <dbReference type="ARBA" id="ARBA00023015"/>
    </source>
</evidence>
<dbReference type="InterPro" id="IPR036388">
    <property type="entry name" value="WH-like_DNA-bd_sf"/>
</dbReference>
<dbReference type="RefSeq" id="WP_230299681.1">
    <property type="nucleotide sequence ID" value="NZ_JACHNE010000001.1"/>
</dbReference>
<reference evidence="6 7" key="1">
    <citation type="submission" date="2020-08" db="EMBL/GenBank/DDBJ databases">
        <title>Sequencing the genomes of 1000 actinobacteria strains.</title>
        <authorList>
            <person name="Klenk H.-P."/>
        </authorList>
    </citation>
    <scope>NUCLEOTIDE SEQUENCE [LARGE SCALE GENOMIC DNA]</scope>
    <source>
        <strain evidence="6 7">DSM 40084</strain>
    </source>
</reference>
<proteinExistence type="predicted"/>
<evidence type="ECO:0000256" key="4">
    <source>
        <dbReference type="SAM" id="MobiDB-lite"/>
    </source>
</evidence>
<sequence length="162" mass="17140">MPSDSTTTVAPAQPGTKAATTTYGARRGTAMPRAVLERTHTMTTPRRSQPVPPSGPQRPAPPVPALTRAFALLGEDWNGLIIAALAKGAADFAQVRERVPGISDRVLADRLQGLTTVGLVTRTVDPGQPPRTHHALTSHGNAFLIPLASLAVWAQDHLPDPR</sequence>
<dbReference type="PANTHER" id="PTHR33204:SF37">
    <property type="entry name" value="HTH-TYPE TRANSCRIPTIONAL REGULATOR YODB"/>
    <property type="match status" value="1"/>
</dbReference>
<keyword evidence="1" id="KW-0805">Transcription regulation</keyword>
<evidence type="ECO:0000256" key="3">
    <source>
        <dbReference type="ARBA" id="ARBA00023163"/>
    </source>
</evidence>
<evidence type="ECO:0000313" key="6">
    <source>
        <dbReference type="EMBL" id="MBB5792636.1"/>
    </source>
</evidence>
<name>A0A7W9GZP9_9ACTN</name>
<dbReference type="InterPro" id="IPR002577">
    <property type="entry name" value="HTH_HxlR"/>
</dbReference>
<feature type="domain" description="HTH hxlR-type" evidence="5">
    <location>
        <begin position="63"/>
        <end position="162"/>
    </location>
</feature>
<dbReference type="InterPro" id="IPR036390">
    <property type="entry name" value="WH_DNA-bd_sf"/>
</dbReference>
<keyword evidence="7" id="KW-1185">Reference proteome</keyword>
<keyword evidence="3" id="KW-0804">Transcription</keyword>
<evidence type="ECO:0000259" key="5">
    <source>
        <dbReference type="PROSITE" id="PS51118"/>
    </source>
</evidence>
<feature type="compositionally biased region" description="Low complexity" evidence="4">
    <location>
        <begin position="15"/>
        <end position="30"/>
    </location>
</feature>
<dbReference type="Pfam" id="PF01638">
    <property type="entry name" value="HxlR"/>
    <property type="match status" value="1"/>
</dbReference>
<evidence type="ECO:0000256" key="2">
    <source>
        <dbReference type="ARBA" id="ARBA00023125"/>
    </source>
</evidence>
<organism evidence="6 7">
    <name type="scientific">Streptomyces caelestis</name>
    <dbReference type="NCBI Taxonomy" id="36816"/>
    <lineage>
        <taxon>Bacteria</taxon>
        <taxon>Bacillati</taxon>
        <taxon>Actinomycetota</taxon>
        <taxon>Actinomycetes</taxon>
        <taxon>Kitasatosporales</taxon>
        <taxon>Streptomycetaceae</taxon>
        <taxon>Streptomyces</taxon>
    </lineage>
</organism>
<dbReference type="AlphaFoldDB" id="A0A7W9GZP9"/>
<dbReference type="Proteomes" id="UP000590647">
    <property type="component" value="Unassembled WGS sequence"/>
</dbReference>
<feature type="region of interest" description="Disordered" evidence="4">
    <location>
        <begin position="1"/>
        <end position="63"/>
    </location>
</feature>
<dbReference type="EMBL" id="JACHNE010000001">
    <property type="protein sequence ID" value="MBB5792636.1"/>
    <property type="molecule type" value="Genomic_DNA"/>
</dbReference>
<feature type="compositionally biased region" description="Polar residues" evidence="4">
    <location>
        <begin position="1"/>
        <end position="10"/>
    </location>
</feature>
<feature type="compositionally biased region" description="Pro residues" evidence="4">
    <location>
        <begin position="50"/>
        <end position="63"/>
    </location>
</feature>
<dbReference type="GO" id="GO:0003677">
    <property type="term" value="F:DNA binding"/>
    <property type="evidence" value="ECO:0007669"/>
    <property type="project" value="UniProtKB-KW"/>
</dbReference>